<feature type="transmembrane region" description="Helical" evidence="8">
    <location>
        <begin position="59"/>
        <end position="81"/>
    </location>
</feature>
<comment type="caution">
    <text evidence="10">The sequence shown here is derived from an EMBL/GenBank/DDBJ whole genome shotgun (WGS) entry which is preliminary data.</text>
</comment>
<dbReference type="RefSeq" id="WP_374217082.1">
    <property type="nucleotide sequence ID" value="NZ_JAXOVW010000008.1"/>
</dbReference>
<accession>A0ABU5JT97</accession>
<feature type="transmembrane region" description="Helical" evidence="8">
    <location>
        <begin position="35"/>
        <end position="52"/>
    </location>
</feature>
<keyword evidence="11" id="KW-1185">Reference proteome</keyword>
<feature type="transmembrane region" description="Helical" evidence="8">
    <location>
        <begin position="440"/>
        <end position="461"/>
    </location>
</feature>
<evidence type="ECO:0000313" key="10">
    <source>
        <dbReference type="EMBL" id="MDZ5606643.1"/>
    </source>
</evidence>
<evidence type="ECO:0000256" key="6">
    <source>
        <dbReference type="ARBA" id="ARBA00022989"/>
    </source>
</evidence>
<dbReference type="Pfam" id="PF03600">
    <property type="entry name" value="CitMHS"/>
    <property type="match status" value="1"/>
</dbReference>
<evidence type="ECO:0000256" key="3">
    <source>
        <dbReference type="ARBA" id="ARBA00022448"/>
    </source>
</evidence>
<dbReference type="PANTHER" id="PTHR43568:SF1">
    <property type="entry name" value="P PROTEIN"/>
    <property type="match status" value="1"/>
</dbReference>
<evidence type="ECO:0000256" key="2">
    <source>
        <dbReference type="ARBA" id="ARBA00009843"/>
    </source>
</evidence>
<keyword evidence="7 8" id="KW-0472">Membrane</keyword>
<gene>
    <name evidence="10" type="ORF">U2I54_05875</name>
</gene>
<dbReference type="InterPro" id="IPR000802">
    <property type="entry name" value="Arsenical_pump_ArsB"/>
</dbReference>
<feature type="transmembrane region" description="Helical" evidence="8">
    <location>
        <begin position="400"/>
        <end position="428"/>
    </location>
</feature>
<dbReference type="EMBL" id="JAXOVW010000008">
    <property type="protein sequence ID" value="MDZ5606643.1"/>
    <property type="molecule type" value="Genomic_DNA"/>
</dbReference>
<comment type="subcellular location">
    <subcellularLocation>
        <location evidence="1">Cell membrane</location>
        <topology evidence="1">Multi-pass membrane protein</topology>
    </subcellularLocation>
</comment>
<evidence type="ECO:0000256" key="5">
    <source>
        <dbReference type="ARBA" id="ARBA00022692"/>
    </source>
</evidence>
<sequence length="465" mass="50814">MALSVFLPEIYDTLRKVIRKEMEFLHETTQEIANWQYYFAIAVFLITYAIIISEKINRAVIALLGAALMVIVGVVDLHNAFTKHIEWGTITLLIGMMILVNITSKSGVFQYVAIKAAKQAQGNPIKILISLSLLTGLGSAFLDNVTTVLLVVPVTLSITRILQVNPVPYLLSEIIFSNIGGTATLIGDPPNIMIGSANKHLDFNAFLFNLAPIVIIIIAVTATMIYFMYRKQLIADPVQVKKLMSLDEKQYIKDPVLMKKSLTVLGLTILGFMTHSIFHIDAAVIALTGATVLMLIGVKEHEIEEVFAHVEWITIFFFAGLFVLVGGLIDIGLIKMLAQKVINLTGGDISYASILILWVSGIASATIDNIPFVATMIPLINDMAVGLGLSPSDAQIDVLWWSLALGACLGGNGTLIGASANVIVAGIASREGHKFSYMDFLKVGFPIMIVSLIISHIYIYLRYLM</sequence>
<organism evidence="10 11">
    <name type="scientific">Bacillus bingmayongensis</name>
    <dbReference type="NCBI Taxonomy" id="1150157"/>
    <lineage>
        <taxon>Bacteria</taxon>
        <taxon>Bacillati</taxon>
        <taxon>Bacillota</taxon>
        <taxon>Bacilli</taxon>
        <taxon>Bacillales</taxon>
        <taxon>Bacillaceae</taxon>
        <taxon>Bacillus</taxon>
    </lineage>
</organism>
<reference evidence="11" key="1">
    <citation type="submission" date="2023-11" db="EMBL/GenBank/DDBJ databases">
        <title>Genome Sequence of Bacillus pseudomycoides stain BUPM19.</title>
        <authorList>
            <person name="Farhat A."/>
        </authorList>
    </citation>
    <scope>NUCLEOTIDE SEQUENCE [LARGE SCALE GENOMIC DNA]</scope>
    <source>
        <strain evidence="11">BUPM19</strain>
    </source>
</reference>
<feature type="transmembrane region" description="Helical" evidence="8">
    <location>
        <begin position="262"/>
        <end position="292"/>
    </location>
</feature>
<evidence type="ECO:0000256" key="8">
    <source>
        <dbReference type="SAM" id="Phobius"/>
    </source>
</evidence>
<feature type="transmembrane region" description="Helical" evidence="8">
    <location>
        <begin position="125"/>
        <end position="142"/>
    </location>
</feature>
<keyword evidence="6 8" id="KW-1133">Transmembrane helix</keyword>
<dbReference type="Proteomes" id="UP001291930">
    <property type="component" value="Unassembled WGS sequence"/>
</dbReference>
<proteinExistence type="inferred from homology"/>
<feature type="transmembrane region" description="Helical" evidence="8">
    <location>
        <begin position="312"/>
        <end position="334"/>
    </location>
</feature>
<feature type="transmembrane region" description="Helical" evidence="8">
    <location>
        <begin position="87"/>
        <end position="104"/>
    </location>
</feature>
<evidence type="ECO:0000259" key="9">
    <source>
        <dbReference type="Pfam" id="PF03600"/>
    </source>
</evidence>
<keyword evidence="5 8" id="KW-0812">Transmembrane</keyword>
<dbReference type="InterPro" id="IPR004680">
    <property type="entry name" value="Cit_transptr-like_dom"/>
</dbReference>
<name>A0ABU5JT97_9BACI</name>
<dbReference type="CDD" id="cd01116">
    <property type="entry name" value="P_permease"/>
    <property type="match status" value="1"/>
</dbReference>
<comment type="similarity">
    <text evidence="2">Belongs to the CitM (TC 2.A.11) transporter family.</text>
</comment>
<evidence type="ECO:0000256" key="7">
    <source>
        <dbReference type="ARBA" id="ARBA00023136"/>
    </source>
</evidence>
<keyword evidence="3" id="KW-0813">Transport</keyword>
<dbReference type="PRINTS" id="PR00758">
    <property type="entry name" value="ARSENICPUMP"/>
</dbReference>
<protein>
    <submittedName>
        <fullName evidence="10">ArsB/NhaD family transporter</fullName>
    </submittedName>
</protein>
<feature type="transmembrane region" description="Helical" evidence="8">
    <location>
        <begin position="355"/>
        <end position="380"/>
    </location>
</feature>
<evidence type="ECO:0000256" key="1">
    <source>
        <dbReference type="ARBA" id="ARBA00004651"/>
    </source>
</evidence>
<evidence type="ECO:0000256" key="4">
    <source>
        <dbReference type="ARBA" id="ARBA00022475"/>
    </source>
</evidence>
<evidence type="ECO:0000313" key="11">
    <source>
        <dbReference type="Proteomes" id="UP001291930"/>
    </source>
</evidence>
<feature type="domain" description="Citrate transporter-like" evidence="9">
    <location>
        <begin position="48"/>
        <end position="406"/>
    </location>
</feature>
<dbReference type="PANTHER" id="PTHR43568">
    <property type="entry name" value="P PROTEIN"/>
    <property type="match status" value="1"/>
</dbReference>
<feature type="transmembrane region" description="Helical" evidence="8">
    <location>
        <begin position="206"/>
        <end position="229"/>
    </location>
</feature>
<dbReference type="InterPro" id="IPR051475">
    <property type="entry name" value="Diverse_Ion_Transporter"/>
</dbReference>
<keyword evidence="4" id="KW-1003">Cell membrane</keyword>